<gene>
    <name evidence="2" type="ORF">QR680_000108</name>
</gene>
<feature type="signal peptide" evidence="1">
    <location>
        <begin position="1"/>
        <end position="23"/>
    </location>
</feature>
<protein>
    <submittedName>
        <fullName evidence="2">Uncharacterized protein</fullName>
    </submittedName>
</protein>
<dbReference type="Proteomes" id="UP001175271">
    <property type="component" value="Unassembled WGS sequence"/>
</dbReference>
<keyword evidence="3" id="KW-1185">Reference proteome</keyword>
<keyword evidence="1" id="KW-0732">Signal</keyword>
<comment type="caution">
    <text evidence="2">The sequence shown here is derived from an EMBL/GenBank/DDBJ whole genome shotgun (WGS) entry which is preliminary data.</text>
</comment>
<evidence type="ECO:0000256" key="1">
    <source>
        <dbReference type="SAM" id="SignalP"/>
    </source>
</evidence>
<proteinExistence type="predicted"/>
<feature type="chain" id="PRO_5041217439" evidence="1">
    <location>
        <begin position="24"/>
        <end position="85"/>
    </location>
</feature>
<sequence>MSIRMLFALFCVFLISLSAMVSAQRPLFDLKPEVEDVFLAKRSASDFYRSMFKRANAQKRERIVMDALGGDFLVRKRSYDMERRR</sequence>
<dbReference type="AlphaFoldDB" id="A0AA39GVE3"/>
<name>A0AA39GVE3_9BILA</name>
<accession>A0AA39GVE3</accession>
<evidence type="ECO:0000313" key="3">
    <source>
        <dbReference type="Proteomes" id="UP001175271"/>
    </source>
</evidence>
<reference evidence="2" key="1">
    <citation type="submission" date="2023-06" db="EMBL/GenBank/DDBJ databases">
        <title>Genomic analysis of the entomopathogenic nematode Steinernema hermaphroditum.</title>
        <authorList>
            <person name="Schwarz E.M."/>
            <person name="Heppert J.K."/>
            <person name="Baniya A."/>
            <person name="Schwartz H.T."/>
            <person name="Tan C.-H."/>
            <person name="Antoshechkin I."/>
            <person name="Sternberg P.W."/>
            <person name="Goodrich-Blair H."/>
            <person name="Dillman A.R."/>
        </authorList>
    </citation>
    <scope>NUCLEOTIDE SEQUENCE</scope>
    <source>
        <strain evidence="2">PS9179</strain>
        <tissue evidence="2">Whole animal</tissue>
    </source>
</reference>
<dbReference type="EMBL" id="JAUCMV010000005">
    <property type="protein sequence ID" value="KAK0393234.1"/>
    <property type="molecule type" value="Genomic_DNA"/>
</dbReference>
<organism evidence="2 3">
    <name type="scientific">Steinernema hermaphroditum</name>
    <dbReference type="NCBI Taxonomy" id="289476"/>
    <lineage>
        <taxon>Eukaryota</taxon>
        <taxon>Metazoa</taxon>
        <taxon>Ecdysozoa</taxon>
        <taxon>Nematoda</taxon>
        <taxon>Chromadorea</taxon>
        <taxon>Rhabditida</taxon>
        <taxon>Tylenchina</taxon>
        <taxon>Panagrolaimomorpha</taxon>
        <taxon>Strongyloidoidea</taxon>
        <taxon>Steinernematidae</taxon>
        <taxon>Steinernema</taxon>
    </lineage>
</organism>
<evidence type="ECO:0000313" key="2">
    <source>
        <dbReference type="EMBL" id="KAK0393234.1"/>
    </source>
</evidence>